<evidence type="ECO:0000313" key="3">
    <source>
        <dbReference type="Proteomes" id="UP000030762"/>
    </source>
</evidence>
<feature type="non-terminal residue" evidence="2">
    <location>
        <position position="1"/>
    </location>
</feature>
<reference evidence="2 3" key="1">
    <citation type="submission" date="2012-04" db="EMBL/GenBank/DDBJ databases">
        <title>The Genome Sequence of Saprolegnia declina VS20.</title>
        <authorList>
            <consortium name="The Broad Institute Genome Sequencing Platform"/>
            <person name="Russ C."/>
            <person name="Nusbaum C."/>
            <person name="Tyler B."/>
            <person name="van West P."/>
            <person name="Dieguez-Uribeondo J."/>
            <person name="de Bruijn I."/>
            <person name="Tripathy S."/>
            <person name="Jiang R."/>
            <person name="Young S.K."/>
            <person name="Zeng Q."/>
            <person name="Gargeya S."/>
            <person name="Fitzgerald M."/>
            <person name="Haas B."/>
            <person name="Abouelleil A."/>
            <person name="Alvarado L."/>
            <person name="Arachchi H.M."/>
            <person name="Berlin A."/>
            <person name="Chapman S.B."/>
            <person name="Goldberg J."/>
            <person name="Griggs A."/>
            <person name="Gujja S."/>
            <person name="Hansen M."/>
            <person name="Howarth C."/>
            <person name="Imamovic A."/>
            <person name="Larimer J."/>
            <person name="McCowen C."/>
            <person name="Montmayeur A."/>
            <person name="Murphy C."/>
            <person name="Neiman D."/>
            <person name="Pearson M."/>
            <person name="Priest M."/>
            <person name="Roberts A."/>
            <person name="Saif S."/>
            <person name="Shea T."/>
            <person name="Sisk P."/>
            <person name="Sykes S."/>
            <person name="Wortman J."/>
            <person name="Nusbaum C."/>
            <person name="Birren B."/>
        </authorList>
    </citation>
    <scope>NUCLEOTIDE SEQUENCE [LARGE SCALE GENOMIC DNA]</scope>
    <source>
        <strain evidence="2 3">VS20</strain>
    </source>
</reference>
<name>T0QFE0_SAPDV</name>
<dbReference type="RefSeq" id="XP_008614251.1">
    <property type="nucleotide sequence ID" value="XM_008616029.1"/>
</dbReference>
<dbReference type="GeneID" id="19950784"/>
<dbReference type="OrthoDB" id="10378765at2759"/>
<protein>
    <submittedName>
        <fullName evidence="2">Uncharacterized protein</fullName>
    </submittedName>
</protein>
<keyword evidence="3" id="KW-1185">Reference proteome</keyword>
<organism evidence="2 3">
    <name type="scientific">Saprolegnia diclina (strain VS20)</name>
    <dbReference type="NCBI Taxonomy" id="1156394"/>
    <lineage>
        <taxon>Eukaryota</taxon>
        <taxon>Sar</taxon>
        <taxon>Stramenopiles</taxon>
        <taxon>Oomycota</taxon>
        <taxon>Saprolegniomycetes</taxon>
        <taxon>Saprolegniales</taxon>
        <taxon>Saprolegniaceae</taxon>
        <taxon>Saprolegnia</taxon>
    </lineage>
</organism>
<sequence>DTAQCVSLAPPYSTIDSMSTSLARYERADSLGSDIVISPVPELSDEDEKAADTALVTTAYRYKKATIIVATCVVGLVAGVTIAAFASSGGKDAGVGAGFADQDPWTPMTTAPIFAYATNDGNRTTHN</sequence>
<dbReference type="AlphaFoldDB" id="T0QFE0"/>
<dbReference type="InParanoid" id="T0QFE0"/>
<accession>T0QFE0</accession>
<dbReference type="Proteomes" id="UP000030762">
    <property type="component" value="Unassembled WGS sequence"/>
</dbReference>
<keyword evidence="1" id="KW-0472">Membrane</keyword>
<dbReference type="EMBL" id="JH767164">
    <property type="protein sequence ID" value="EQC32310.1"/>
    <property type="molecule type" value="Genomic_DNA"/>
</dbReference>
<dbReference type="VEuPathDB" id="FungiDB:SDRG_10057"/>
<feature type="transmembrane region" description="Helical" evidence="1">
    <location>
        <begin position="65"/>
        <end position="86"/>
    </location>
</feature>
<keyword evidence="1" id="KW-1133">Transmembrane helix</keyword>
<evidence type="ECO:0000256" key="1">
    <source>
        <dbReference type="SAM" id="Phobius"/>
    </source>
</evidence>
<evidence type="ECO:0000313" key="2">
    <source>
        <dbReference type="EMBL" id="EQC32310.1"/>
    </source>
</evidence>
<gene>
    <name evidence="2" type="ORF">SDRG_10057</name>
</gene>
<keyword evidence="1" id="KW-0812">Transmembrane</keyword>
<dbReference type="OMA" id="PVRCYER"/>
<proteinExistence type="predicted"/>